<dbReference type="PROSITE" id="PS00913">
    <property type="entry name" value="ADH_IRON_1"/>
    <property type="match status" value="1"/>
</dbReference>
<dbReference type="OrthoDB" id="1623957at2"/>
<organism evidence="6 7">
    <name type="scientific">Pelosinus propionicus DSM 13327</name>
    <dbReference type="NCBI Taxonomy" id="1123291"/>
    <lineage>
        <taxon>Bacteria</taxon>
        <taxon>Bacillati</taxon>
        <taxon>Bacillota</taxon>
        <taxon>Negativicutes</taxon>
        <taxon>Selenomonadales</taxon>
        <taxon>Sporomusaceae</taxon>
        <taxon>Pelosinus</taxon>
    </lineage>
</organism>
<dbReference type="STRING" id="1123291.SAMN04490355_1002157"/>
<dbReference type="PROSITE" id="PS51257">
    <property type="entry name" value="PROKAR_LIPOPROTEIN"/>
    <property type="match status" value="1"/>
</dbReference>
<evidence type="ECO:0000313" key="7">
    <source>
        <dbReference type="Proteomes" id="UP000199520"/>
    </source>
</evidence>
<keyword evidence="7" id="KW-1185">Reference proteome</keyword>
<dbReference type="Pfam" id="PF00465">
    <property type="entry name" value="Fe-ADH"/>
    <property type="match status" value="1"/>
</dbReference>
<comment type="similarity">
    <text evidence="1">Belongs to the iron-containing alcohol dehydrogenase family.</text>
</comment>
<protein>
    <submittedName>
        <fullName evidence="6">Alcohol dehydrogenase</fullName>
    </submittedName>
</protein>
<dbReference type="PANTHER" id="PTHR11496">
    <property type="entry name" value="ALCOHOL DEHYDROGENASE"/>
    <property type="match status" value="1"/>
</dbReference>
<gene>
    <name evidence="6" type="ORF">SAMN04490355_1002157</name>
</gene>
<evidence type="ECO:0000259" key="5">
    <source>
        <dbReference type="Pfam" id="PF25137"/>
    </source>
</evidence>
<sequence>MNKKVIEYFMTPISILGVGCLEQIVNYIKPMAFRKALIVSDKILVEMKLIDKLTDVLKSAGVFYIIHDDVSPNPTIPQVDYGLKLFQDNGCDFLISFGGGSPHDCAKAIALLATNGGEIKNYVGLNKSKKTSAPLIAINTTAGTGSELTRFCVITDETNHIKMTITDWHVTPIIAVNDAELMLGMPPSLTAATGMDALTHAIEAYVSTNATPVTDCKALKAIELIAGYLKAAFLNGSDIHAREMMVYAEYLAGIAFNNASLGYVHALAHQLGGMYNLPHGLANSIMLPYVVDYNRHAVPGHYASIARALGKDTKDLSDESAALLAVAAIKELIQDLNIPKTLSEVKGFNERDIPMLAANALKDICCVTNPRQGPQEDIEGIFRSAI</sequence>
<dbReference type="InterPro" id="IPR056798">
    <property type="entry name" value="ADH_Fe_C"/>
</dbReference>
<dbReference type="Gene3D" id="3.40.50.1970">
    <property type="match status" value="1"/>
</dbReference>
<dbReference type="FunFam" id="1.20.1090.10:FF:000001">
    <property type="entry name" value="Aldehyde-alcohol dehydrogenase"/>
    <property type="match status" value="1"/>
</dbReference>
<dbReference type="Proteomes" id="UP000199520">
    <property type="component" value="Unassembled WGS sequence"/>
</dbReference>
<dbReference type="CDD" id="cd08188">
    <property type="entry name" value="PDDH"/>
    <property type="match status" value="1"/>
</dbReference>
<dbReference type="PROSITE" id="PS00060">
    <property type="entry name" value="ADH_IRON_2"/>
    <property type="match status" value="1"/>
</dbReference>
<dbReference type="EMBL" id="FOTS01000002">
    <property type="protein sequence ID" value="SFL36620.1"/>
    <property type="molecule type" value="Genomic_DNA"/>
</dbReference>
<evidence type="ECO:0000256" key="1">
    <source>
        <dbReference type="ARBA" id="ARBA00007358"/>
    </source>
</evidence>
<evidence type="ECO:0000313" key="6">
    <source>
        <dbReference type="EMBL" id="SFL36620.1"/>
    </source>
</evidence>
<dbReference type="AlphaFoldDB" id="A0A1I4H4A2"/>
<feature type="domain" description="Fe-containing alcohol dehydrogenase-like C-terminal" evidence="5">
    <location>
        <begin position="190"/>
        <end position="385"/>
    </location>
</feature>
<dbReference type="Pfam" id="PF25137">
    <property type="entry name" value="ADH_Fe_C"/>
    <property type="match status" value="1"/>
</dbReference>
<dbReference type="InterPro" id="IPR018211">
    <property type="entry name" value="ADH_Fe_CS"/>
</dbReference>
<evidence type="ECO:0000256" key="2">
    <source>
        <dbReference type="ARBA" id="ARBA00023002"/>
    </source>
</evidence>
<dbReference type="SUPFAM" id="SSF56796">
    <property type="entry name" value="Dehydroquinate synthase-like"/>
    <property type="match status" value="1"/>
</dbReference>
<reference evidence="7" key="1">
    <citation type="submission" date="2016-10" db="EMBL/GenBank/DDBJ databases">
        <authorList>
            <person name="Varghese N."/>
            <person name="Submissions S."/>
        </authorList>
    </citation>
    <scope>NUCLEOTIDE SEQUENCE [LARGE SCALE GENOMIC DNA]</scope>
    <source>
        <strain evidence="7">DSM 13327</strain>
    </source>
</reference>
<dbReference type="FunFam" id="3.40.50.1970:FF:000003">
    <property type="entry name" value="Alcohol dehydrogenase, iron-containing"/>
    <property type="match status" value="1"/>
</dbReference>
<dbReference type="GO" id="GO:0046872">
    <property type="term" value="F:metal ion binding"/>
    <property type="evidence" value="ECO:0007669"/>
    <property type="project" value="InterPro"/>
</dbReference>
<dbReference type="GO" id="GO:0004022">
    <property type="term" value="F:alcohol dehydrogenase (NAD+) activity"/>
    <property type="evidence" value="ECO:0007669"/>
    <property type="project" value="TreeGrafter"/>
</dbReference>
<evidence type="ECO:0000256" key="3">
    <source>
        <dbReference type="ARBA" id="ARBA00023027"/>
    </source>
</evidence>
<keyword evidence="3" id="KW-0520">NAD</keyword>
<name>A0A1I4H4A2_9FIRM</name>
<dbReference type="Gene3D" id="1.20.1090.10">
    <property type="entry name" value="Dehydroquinate synthase-like - alpha domain"/>
    <property type="match status" value="1"/>
</dbReference>
<dbReference type="InterPro" id="IPR001670">
    <property type="entry name" value="ADH_Fe/GldA"/>
</dbReference>
<proteinExistence type="inferred from homology"/>
<dbReference type="PANTHER" id="PTHR11496:SF102">
    <property type="entry name" value="ALCOHOL DEHYDROGENASE 4"/>
    <property type="match status" value="1"/>
</dbReference>
<accession>A0A1I4H4A2</accession>
<evidence type="ECO:0000259" key="4">
    <source>
        <dbReference type="Pfam" id="PF00465"/>
    </source>
</evidence>
<dbReference type="RefSeq" id="WP_090932345.1">
    <property type="nucleotide sequence ID" value="NZ_FOTS01000002.1"/>
</dbReference>
<feature type="domain" description="Alcohol dehydrogenase iron-type/glycerol dehydrogenase GldA" evidence="4">
    <location>
        <begin position="15"/>
        <end position="178"/>
    </location>
</feature>
<keyword evidence="2" id="KW-0560">Oxidoreductase</keyword>
<dbReference type="InterPro" id="IPR039697">
    <property type="entry name" value="Alcohol_dehydrogenase_Fe"/>
</dbReference>